<dbReference type="SUPFAM" id="SSF88946">
    <property type="entry name" value="Sigma2 domain of RNA polymerase sigma factors"/>
    <property type="match status" value="1"/>
</dbReference>
<dbReference type="EMBL" id="CP036298">
    <property type="protein sequence ID" value="QDV23023.1"/>
    <property type="molecule type" value="Genomic_DNA"/>
</dbReference>
<feature type="domain" description="RNA polymerase sigma-70 region 2" evidence="5">
    <location>
        <begin position="44"/>
        <end position="105"/>
    </location>
</feature>
<dbReference type="PANTHER" id="PTHR43133:SF51">
    <property type="entry name" value="RNA POLYMERASE SIGMA FACTOR"/>
    <property type="match status" value="1"/>
</dbReference>
<dbReference type="RefSeq" id="WP_197356292.1">
    <property type="nucleotide sequence ID" value="NZ_CP036298.1"/>
</dbReference>
<evidence type="ECO:0000256" key="2">
    <source>
        <dbReference type="ARBA" id="ARBA00023015"/>
    </source>
</evidence>
<dbReference type="Pfam" id="PF04542">
    <property type="entry name" value="Sigma70_r2"/>
    <property type="match status" value="1"/>
</dbReference>
<protein>
    <submittedName>
        <fullName evidence="7">ECF RNA polymerase sigma factor SigH</fullName>
    </submittedName>
</protein>
<feature type="domain" description="RNA polymerase sigma factor 70 region 4 type 2" evidence="6">
    <location>
        <begin position="142"/>
        <end position="192"/>
    </location>
</feature>
<proteinExistence type="inferred from homology"/>
<dbReference type="InterPro" id="IPR007627">
    <property type="entry name" value="RNA_pol_sigma70_r2"/>
</dbReference>
<dbReference type="SUPFAM" id="SSF88659">
    <property type="entry name" value="Sigma3 and sigma4 domains of RNA polymerase sigma factors"/>
    <property type="match status" value="1"/>
</dbReference>
<dbReference type="InterPro" id="IPR013325">
    <property type="entry name" value="RNA_pol_sigma_r2"/>
</dbReference>
<comment type="similarity">
    <text evidence="1">Belongs to the sigma-70 factor family. ECF subfamily.</text>
</comment>
<gene>
    <name evidence="7" type="primary">sigH</name>
    <name evidence="7" type="ORF">Q31a_13160</name>
</gene>
<accession>A0A518G347</accession>
<dbReference type="Pfam" id="PF08281">
    <property type="entry name" value="Sigma70_r4_2"/>
    <property type="match status" value="1"/>
</dbReference>
<reference evidence="7 8" key="1">
    <citation type="submission" date="2019-02" db="EMBL/GenBank/DDBJ databases">
        <title>Deep-cultivation of Planctomycetes and their phenomic and genomic characterization uncovers novel biology.</title>
        <authorList>
            <person name="Wiegand S."/>
            <person name="Jogler M."/>
            <person name="Boedeker C."/>
            <person name="Pinto D."/>
            <person name="Vollmers J."/>
            <person name="Rivas-Marin E."/>
            <person name="Kohn T."/>
            <person name="Peeters S.H."/>
            <person name="Heuer A."/>
            <person name="Rast P."/>
            <person name="Oberbeckmann S."/>
            <person name="Bunk B."/>
            <person name="Jeske O."/>
            <person name="Meyerdierks A."/>
            <person name="Storesund J.E."/>
            <person name="Kallscheuer N."/>
            <person name="Luecker S."/>
            <person name="Lage O.M."/>
            <person name="Pohl T."/>
            <person name="Merkel B.J."/>
            <person name="Hornburger P."/>
            <person name="Mueller R.-W."/>
            <person name="Bruemmer F."/>
            <person name="Labrenz M."/>
            <person name="Spormann A.M."/>
            <person name="Op den Camp H."/>
            <person name="Overmann J."/>
            <person name="Amann R."/>
            <person name="Jetten M.S.M."/>
            <person name="Mascher T."/>
            <person name="Medema M.H."/>
            <person name="Devos D.P."/>
            <person name="Kaster A.-K."/>
            <person name="Ovreas L."/>
            <person name="Rohde M."/>
            <person name="Galperin M.Y."/>
            <person name="Jogler C."/>
        </authorList>
    </citation>
    <scope>NUCLEOTIDE SEQUENCE [LARGE SCALE GENOMIC DNA]</scope>
    <source>
        <strain evidence="7 8">Q31a</strain>
    </source>
</reference>
<dbReference type="KEGG" id="ahel:Q31a_13160"/>
<keyword evidence="2" id="KW-0805">Transcription regulation</keyword>
<dbReference type="GO" id="GO:0016987">
    <property type="term" value="F:sigma factor activity"/>
    <property type="evidence" value="ECO:0007669"/>
    <property type="project" value="UniProtKB-KW"/>
</dbReference>
<name>A0A518G347_9BACT</name>
<dbReference type="Proteomes" id="UP000318017">
    <property type="component" value="Chromosome"/>
</dbReference>
<keyword evidence="4" id="KW-0804">Transcription</keyword>
<evidence type="ECO:0000256" key="1">
    <source>
        <dbReference type="ARBA" id="ARBA00010641"/>
    </source>
</evidence>
<dbReference type="CDD" id="cd06171">
    <property type="entry name" value="Sigma70_r4"/>
    <property type="match status" value="1"/>
</dbReference>
<dbReference type="Gene3D" id="1.10.1740.10">
    <property type="match status" value="1"/>
</dbReference>
<keyword evidence="3" id="KW-0731">Sigma factor</keyword>
<organism evidence="7 8">
    <name type="scientific">Aureliella helgolandensis</name>
    <dbReference type="NCBI Taxonomy" id="2527968"/>
    <lineage>
        <taxon>Bacteria</taxon>
        <taxon>Pseudomonadati</taxon>
        <taxon>Planctomycetota</taxon>
        <taxon>Planctomycetia</taxon>
        <taxon>Pirellulales</taxon>
        <taxon>Pirellulaceae</taxon>
        <taxon>Aureliella</taxon>
    </lineage>
</organism>
<dbReference type="InterPro" id="IPR039425">
    <property type="entry name" value="RNA_pol_sigma-70-like"/>
</dbReference>
<evidence type="ECO:0000313" key="7">
    <source>
        <dbReference type="EMBL" id="QDV23023.1"/>
    </source>
</evidence>
<dbReference type="InterPro" id="IPR036388">
    <property type="entry name" value="WH-like_DNA-bd_sf"/>
</dbReference>
<dbReference type="GO" id="GO:0006352">
    <property type="term" value="P:DNA-templated transcription initiation"/>
    <property type="evidence" value="ECO:0007669"/>
    <property type="project" value="InterPro"/>
</dbReference>
<dbReference type="InterPro" id="IPR013249">
    <property type="entry name" value="RNA_pol_sigma70_r4_t2"/>
</dbReference>
<dbReference type="PANTHER" id="PTHR43133">
    <property type="entry name" value="RNA POLYMERASE ECF-TYPE SIGMA FACTO"/>
    <property type="match status" value="1"/>
</dbReference>
<evidence type="ECO:0000259" key="6">
    <source>
        <dbReference type="Pfam" id="PF08281"/>
    </source>
</evidence>
<dbReference type="InterPro" id="IPR014284">
    <property type="entry name" value="RNA_pol_sigma-70_dom"/>
</dbReference>
<evidence type="ECO:0000256" key="4">
    <source>
        <dbReference type="ARBA" id="ARBA00023163"/>
    </source>
</evidence>
<evidence type="ECO:0000313" key="8">
    <source>
        <dbReference type="Proteomes" id="UP000318017"/>
    </source>
</evidence>
<evidence type="ECO:0000259" key="5">
    <source>
        <dbReference type="Pfam" id="PF04542"/>
    </source>
</evidence>
<keyword evidence="8" id="KW-1185">Reference proteome</keyword>
<evidence type="ECO:0000256" key="3">
    <source>
        <dbReference type="ARBA" id="ARBA00023082"/>
    </source>
</evidence>
<dbReference type="Gene3D" id="1.10.10.10">
    <property type="entry name" value="Winged helix-like DNA-binding domain superfamily/Winged helix DNA-binding domain"/>
    <property type="match status" value="1"/>
</dbReference>
<dbReference type="GO" id="GO:0003677">
    <property type="term" value="F:DNA binding"/>
    <property type="evidence" value="ECO:0007669"/>
    <property type="project" value="InterPro"/>
</dbReference>
<sequence length="611" mass="65380">MPPPALLSQLQRLQNSAELERLQPDAELLDLYIESGSREAIERLIERYAPMVASVCRLTVSDPTSAEDAFQATFLILLKSAKKIRRHASVGAWLHGVAYRTACRLRKPAREPASNPSDTDVSDYCDSTAEPMTQLARRMELEALDRELESLPDKLREPLVEHYLLGFTAPQIAERMELSTSAVEGRLKRGRRVLRRQLARRGISLSVLFAGSTLFQQQLKAAEATQWTANFVEQYLPSEGEGWEHATHDPTPPSHLSSLVRGELQMFSSSTLKIGLCTGLMLAAGTLAVVAADRPFVWNSDSEGSASSGDATGPLTLPALSPEAAVVAQFGPAVQQTTSTEQQATPAATVSTVASNASAAIAPATNTPTAVTWERADGSTAAPSWLAGGTASTQAIEQNRLKMAEMADCNFRETPLTTVLDQLSDQLRIPIDINQTELAAVGIDPDFPITLEATCSLREALRRISTLIDPQELAYRITESNIEVTSQDKAAMSTNMRFYDLAYVLPNSANAMSVVNAIERSIAKDSWEPQGGMSTIAVVGSMMIVNAPDQTHQAIEILLVNLAKMNPANASKEIPFTNPIYGGVGGAGMGGMGGGMGGMGGGMGGMGGGMF</sequence>
<dbReference type="AlphaFoldDB" id="A0A518G347"/>
<dbReference type="InterPro" id="IPR013324">
    <property type="entry name" value="RNA_pol_sigma_r3/r4-like"/>
</dbReference>
<dbReference type="NCBIfam" id="TIGR02937">
    <property type="entry name" value="sigma70-ECF"/>
    <property type="match status" value="1"/>
</dbReference>